<protein>
    <submittedName>
        <fullName evidence="2">Uncharacterized protein</fullName>
    </submittedName>
</protein>
<dbReference type="WBParaSite" id="PS1159_v2.g394.t1">
    <property type="protein sequence ID" value="PS1159_v2.g394.t1"/>
    <property type="gene ID" value="PS1159_v2.g394"/>
</dbReference>
<evidence type="ECO:0000313" key="1">
    <source>
        <dbReference type="Proteomes" id="UP000887580"/>
    </source>
</evidence>
<organism evidence="1 2">
    <name type="scientific">Panagrolaimus sp. PS1159</name>
    <dbReference type="NCBI Taxonomy" id="55785"/>
    <lineage>
        <taxon>Eukaryota</taxon>
        <taxon>Metazoa</taxon>
        <taxon>Ecdysozoa</taxon>
        <taxon>Nematoda</taxon>
        <taxon>Chromadorea</taxon>
        <taxon>Rhabditida</taxon>
        <taxon>Tylenchina</taxon>
        <taxon>Panagrolaimomorpha</taxon>
        <taxon>Panagrolaimoidea</taxon>
        <taxon>Panagrolaimidae</taxon>
        <taxon>Panagrolaimus</taxon>
    </lineage>
</organism>
<sequence length="84" mass="9694">MYASKSLFEDWTFGLCWNSQNNCSVLNVPSVLSSAEKYSQFGRVFLKAFFDQGESFNFEESYKARNVKLNYSKIEQLLSKNLVA</sequence>
<proteinExistence type="predicted"/>
<evidence type="ECO:0000313" key="2">
    <source>
        <dbReference type="WBParaSite" id="PS1159_v2.g394.t1"/>
    </source>
</evidence>
<reference evidence="2" key="1">
    <citation type="submission" date="2022-11" db="UniProtKB">
        <authorList>
            <consortium name="WormBaseParasite"/>
        </authorList>
    </citation>
    <scope>IDENTIFICATION</scope>
</reference>
<dbReference type="Proteomes" id="UP000887580">
    <property type="component" value="Unplaced"/>
</dbReference>
<accession>A0AC35GDU6</accession>
<name>A0AC35GDU6_9BILA</name>